<reference evidence="1 2" key="1">
    <citation type="journal article" date="2021" name="Elife">
        <title>Chloroplast acquisition without the gene transfer in kleptoplastic sea slugs, Plakobranchus ocellatus.</title>
        <authorList>
            <person name="Maeda T."/>
            <person name="Takahashi S."/>
            <person name="Yoshida T."/>
            <person name="Shimamura S."/>
            <person name="Takaki Y."/>
            <person name="Nagai Y."/>
            <person name="Toyoda A."/>
            <person name="Suzuki Y."/>
            <person name="Arimoto A."/>
            <person name="Ishii H."/>
            <person name="Satoh N."/>
            <person name="Nishiyama T."/>
            <person name="Hasebe M."/>
            <person name="Maruyama T."/>
            <person name="Minagawa J."/>
            <person name="Obokata J."/>
            <person name="Shigenobu S."/>
        </authorList>
    </citation>
    <scope>NUCLEOTIDE SEQUENCE [LARGE SCALE GENOMIC DNA]</scope>
</reference>
<accession>A0AAV4A880</accession>
<dbReference type="AlphaFoldDB" id="A0AAV4A880"/>
<dbReference type="EMBL" id="BLXT01003662">
    <property type="protein sequence ID" value="GFO02943.1"/>
    <property type="molecule type" value="Genomic_DNA"/>
</dbReference>
<sequence length="136" mass="14861">MSSTSVWLMTNPGRGIATSILSPLSTERCRKSQHFCLVRAALWENHTWPRAYLVGVVEERDPGARCEQVEHHANLQKRYISRDIASDEISTVDGSVSVANLAVVEEDDEGGGCDGCGCEVLPKLGGWGSKKTVKEM</sequence>
<proteinExistence type="predicted"/>
<comment type="caution">
    <text evidence="1">The sequence shown here is derived from an EMBL/GenBank/DDBJ whole genome shotgun (WGS) entry which is preliminary data.</text>
</comment>
<evidence type="ECO:0000313" key="2">
    <source>
        <dbReference type="Proteomes" id="UP000735302"/>
    </source>
</evidence>
<evidence type="ECO:0000313" key="1">
    <source>
        <dbReference type="EMBL" id="GFO02943.1"/>
    </source>
</evidence>
<name>A0AAV4A880_9GAST</name>
<gene>
    <name evidence="1" type="ORF">PoB_002944800</name>
</gene>
<keyword evidence="2" id="KW-1185">Reference proteome</keyword>
<protein>
    <submittedName>
        <fullName evidence="1">Uncharacterized protein</fullName>
    </submittedName>
</protein>
<organism evidence="1 2">
    <name type="scientific">Plakobranchus ocellatus</name>
    <dbReference type="NCBI Taxonomy" id="259542"/>
    <lineage>
        <taxon>Eukaryota</taxon>
        <taxon>Metazoa</taxon>
        <taxon>Spiralia</taxon>
        <taxon>Lophotrochozoa</taxon>
        <taxon>Mollusca</taxon>
        <taxon>Gastropoda</taxon>
        <taxon>Heterobranchia</taxon>
        <taxon>Euthyneura</taxon>
        <taxon>Panpulmonata</taxon>
        <taxon>Sacoglossa</taxon>
        <taxon>Placobranchoidea</taxon>
        <taxon>Plakobranchidae</taxon>
        <taxon>Plakobranchus</taxon>
    </lineage>
</organism>
<dbReference type="Proteomes" id="UP000735302">
    <property type="component" value="Unassembled WGS sequence"/>
</dbReference>